<dbReference type="Proteomes" id="UP000651112">
    <property type="component" value="Unassembled WGS sequence"/>
</dbReference>
<feature type="transmembrane region" description="Helical" evidence="6">
    <location>
        <begin position="187"/>
        <end position="208"/>
    </location>
</feature>
<evidence type="ECO:0000256" key="6">
    <source>
        <dbReference type="SAM" id="Phobius"/>
    </source>
</evidence>
<dbReference type="EMBL" id="JACNYL010000003">
    <property type="protein sequence ID" value="MBD1422506.1"/>
    <property type="molecule type" value="Genomic_DNA"/>
</dbReference>
<feature type="transmembrane region" description="Helical" evidence="6">
    <location>
        <begin position="158"/>
        <end position="181"/>
    </location>
</feature>
<keyword evidence="5 6" id="KW-0472">Membrane</keyword>
<dbReference type="PANTHER" id="PTHR30250">
    <property type="entry name" value="PST FAMILY PREDICTED COLANIC ACID TRANSPORTER"/>
    <property type="match status" value="1"/>
</dbReference>
<gene>
    <name evidence="7" type="ORF">H8B21_13095</name>
</gene>
<evidence type="ECO:0000313" key="8">
    <source>
        <dbReference type="Proteomes" id="UP000651112"/>
    </source>
</evidence>
<evidence type="ECO:0000256" key="1">
    <source>
        <dbReference type="ARBA" id="ARBA00004651"/>
    </source>
</evidence>
<comment type="caution">
    <text evidence="7">The sequence shown here is derived from an EMBL/GenBank/DDBJ whole genome shotgun (WGS) entry which is preliminary data.</text>
</comment>
<feature type="transmembrane region" description="Helical" evidence="6">
    <location>
        <begin position="342"/>
        <end position="364"/>
    </location>
</feature>
<feature type="transmembrane region" description="Helical" evidence="6">
    <location>
        <begin position="12"/>
        <end position="30"/>
    </location>
</feature>
<feature type="transmembrane region" description="Helical" evidence="6">
    <location>
        <begin position="312"/>
        <end position="336"/>
    </location>
</feature>
<evidence type="ECO:0000256" key="2">
    <source>
        <dbReference type="ARBA" id="ARBA00022475"/>
    </source>
</evidence>
<name>A0ABR7XTM3_9SPHI</name>
<keyword evidence="3 6" id="KW-0812">Transmembrane</keyword>
<dbReference type="RefSeq" id="WP_190314224.1">
    <property type="nucleotide sequence ID" value="NZ_JACNYL010000003.1"/>
</dbReference>
<evidence type="ECO:0000313" key="7">
    <source>
        <dbReference type="EMBL" id="MBD1422506.1"/>
    </source>
</evidence>
<feature type="transmembrane region" description="Helical" evidence="6">
    <location>
        <begin position="465"/>
        <end position="486"/>
    </location>
</feature>
<dbReference type="InterPro" id="IPR050833">
    <property type="entry name" value="Poly_Biosynth_Transport"/>
</dbReference>
<feature type="transmembrane region" description="Helical" evidence="6">
    <location>
        <begin position="376"/>
        <end position="395"/>
    </location>
</feature>
<reference evidence="7 8" key="1">
    <citation type="submission" date="2020-08" db="EMBL/GenBank/DDBJ databases">
        <title>Sphingobacterium sp. DN00404 isolated from aquaculture water.</title>
        <authorList>
            <person name="Zhang M."/>
        </authorList>
    </citation>
    <scope>NUCLEOTIDE SEQUENCE [LARGE SCALE GENOMIC DNA]</scope>
    <source>
        <strain evidence="7 8">KCTC 42746</strain>
    </source>
</reference>
<feature type="transmembrane region" description="Helical" evidence="6">
    <location>
        <begin position="401"/>
        <end position="422"/>
    </location>
</feature>
<evidence type="ECO:0000256" key="3">
    <source>
        <dbReference type="ARBA" id="ARBA00022692"/>
    </source>
</evidence>
<proteinExistence type="predicted"/>
<accession>A0ABR7XTM3</accession>
<keyword evidence="8" id="KW-1185">Reference proteome</keyword>
<sequence>MSDRTGRIAKNTLMLYVQMFLGMLIGLYTSRVVLNELGVEDYGLYNVVGGVVAMFGWLNTSMSGTTGRFITVALGQDHMEQLKKVFGLSLTIHILLGVLIVLLAEPVGIWFLQHKMQIPEARMEAAVWVFHCSVATAFFYILNVPYNAMIVAHERMGIFAYFSLIDLFLRLGVVLALPYFAADKLKLYAVLLLGIQILMQFIYWQYCFRNFHASRVKPAWDKEKFKEMSSFAGWSLFGDFAAILFSQGINILLNMFFGPAINAARGIAVQVQGVTLRFIGSFQTALNPQLMKSHAAKDYVYMHKLLFASSKLSFFLFLLLATPVFFEAHALLVWWLKIVPEYTVTFLRIILLISLIDCLANPLIISAKATGKIRKYQSVLGTFLLLIVPVSYFLLTLDFPPYTVFVVHFVIACVGHGIRVVLITPMIDLDVNEYIRHVIFKVLIVFVLASILPAIFYWNLPEGELRFVVMGLSVLIGIPSVVWLFGINHNERFLVMEQLKKRCPNKF</sequence>
<keyword evidence="2" id="KW-1003">Cell membrane</keyword>
<organism evidence="7 8">
    <name type="scientific">Sphingobacterium chuzhouense</name>
    <dbReference type="NCBI Taxonomy" id="1742264"/>
    <lineage>
        <taxon>Bacteria</taxon>
        <taxon>Pseudomonadati</taxon>
        <taxon>Bacteroidota</taxon>
        <taxon>Sphingobacteriia</taxon>
        <taxon>Sphingobacteriales</taxon>
        <taxon>Sphingobacteriaceae</taxon>
        <taxon>Sphingobacterium</taxon>
    </lineage>
</organism>
<evidence type="ECO:0000256" key="5">
    <source>
        <dbReference type="ARBA" id="ARBA00023136"/>
    </source>
</evidence>
<evidence type="ECO:0000256" key="4">
    <source>
        <dbReference type="ARBA" id="ARBA00022989"/>
    </source>
</evidence>
<feature type="transmembrane region" description="Helical" evidence="6">
    <location>
        <begin position="85"/>
        <end position="113"/>
    </location>
</feature>
<protein>
    <submittedName>
        <fullName evidence="7">Lipopolysaccharide biosynthesis protein</fullName>
    </submittedName>
</protein>
<keyword evidence="4 6" id="KW-1133">Transmembrane helix</keyword>
<feature type="transmembrane region" description="Helical" evidence="6">
    <location>
        <begin position="125"/>
        <end position="146"/>
    </location>
</feature>
<dbReference type="PANTHER" id="PTHR30250:SF26">
    <property type="entry name" value="PSMA PROTEIN"/>
    <property type="match status" value="1"/>
</dbReference>
<comment type="subcellular location">
    <subcellularLocation>
        <location evidence="1">Cell membrane</location>
        <topology evidence="1">Multi-pass membrane protein</topology>
    </subcellularLocation>
</comment>
<feature type="transmembrane region" description="Helical" evidence="6">
    <location>
        <begin position="434"/>
        <end position="459"/>
    </location>
</feature>